<name>A0A3N4J1F5_ASCIM</name>
<protein>
    <submittedName>
        <fullName evidence="2">Uncharacterized protein</fullName>
    </submittedName>
</protein>
<reference evidence="2 3" key="1">
    <citation type="journal article" date="2018" name="Nat. Ecol. Evol.">
        <title>Pezizomycetes genomes reveal the molecular basis of ectomycorrhizal truffle lifestyle.</title>
        <authorList>
            <person name="Murat C."/>
            <person name="Payen T."/>
            <person name="Noel B."/>
            <person name="Kuo A."/>
            <person name="Morin E."/>
            <person name="Chen J."/>
            <person name="Kohler A."/>
            <person name="Krizsan K."/>
            <person name="Balestrini R."/>
            <person name="Da Silva C."/>
            <person name="Montanini B."/>
            <person name="Hainaut M."/>
            <person name="Levati E."/>
            <person name="Barry K.W."/>
            <person name="Belfiori B."/>
            <person name="Cichocki N."/>
            <person name="Clum A."/>
            <person name="Dockter R.B."/>
            <person name="Fauchery L."/>
            <person name="Guy J."/>
            <person name="Iotti M."/>
            <person name="Le Tacon F."/>
            <person name="Lindquist E.A."/>
            <person name="Lipzen A."/>
            <person name="Malagnac F."/>
            <person name="Mello A."/>
            <person name="Molinier V."/>
            <person name="Miyauchi S."/>
            <person name="Poulain J."/>
            <person name="Riccioni C."/>
            <person name="Rubini A."/>
            <person name="Sitrit Y."/>
            <person name="Splivallo R."/>
            <person name="Traeger S."/>
            <person name="Wang M."/>
            <person name="Zifcakova L."/>
            <person name="Wipf D."/>
            <person name="Zambonelli A."/>
            <person name="Paolocci F."/>
            <person name="Nowrousian M."/>
            <person name="Ottonello S."/>
            <person name="Baldrian P."/>
            <person name="Spatafora J.W."/>
            <person name="Henrissat B."/>
            <person name="Nagy L.G."/>
            <person name="Aury J.M."/>
            <person name="Wincker P."/>
            <person name="Grigoriev I.V."/>
            <person name="Bonfante P."/>
            <person name="Martin F.M."/>
        </authorList>
    </citation>
    <scope>NUCLEOTIDE SEQUENCE [LARGE SCALE GENOMIC DNA]</scope>
    <source>
        <strain evidence="2 3">RN42</strain>
    </source>
</reference>
<proteinExistence type="predicted"/>
<evidence type="ECO:0000313" key="3">
    <source>
        <dbReference type="Proteomes" id="UP000275078"/>
    </source>
</evidence>
<keyword evidence="3" id="KW-1185">Reference proteome</keyword>
<evidence type="ECO:0000256" key="1">
    <source>
        <dbReference type="SAM" id="MobiDB-lite"/>
    </source>
</evidence>
<dbReference type="EMBL" id="ML119646">
    <property type="protein sequence ID" value="RPA87754.1"/>
    <property type="molecule type" value="Genomic_DNA"/>
</dbReference>
<dbReference type="AlphaFoldDB" id="A0A3N4J1F5"/>
<feature type="compositionally biased region" description="Polar residues" evidence="1">
    <location>
        <begin position="72"/>
        <end position="94"/>
    </location>
</feature>
<feature type="compositionally biased region" description="Basic and acidic residues" evidence="1">
    <location>
        <begin position="95"/>
        <end position="105"/>
    </location>
</feature>
<evidence type="ECO:0000313" key="2">
    <source>
        <dbReference type="EMBL" id="RPA87754.1"/>
    </source>
</evidence>
<accession>A0A3N4J1F5</accession>
<sequence>MSMRWKELRLVSRSHIRVSWPKTVYGVRRSLSAEADGAASTARHQRFTSRLYSSNECIPRCIALQMALPSSTSIHSHNYDTPENSNSQRASNAKSSREKRQRDKINSTPKWVSIKRRNMCKCRMKQIRTNNRTPFKSH</sequence>
<organism evidence="2 3">
    <name type="scientific">Ascobolus immersus RN42</name>
    <dbReference type="NCBI Taxonomy" id="1160509"/>
    <lineage>
        <taxon>Eukaryota</taxon>
        <taxon>Fungi</taxon>
        <taxon>Dikarya</taxon>
        <taxon>Ascomycota</taxon>
        <taxon>Pezizomycotina</taxon>
        <taxon>Pezizomycetes</taxon>
        <taxon>Pezizales</taxon>
        <taxon>Ascobolaceae</taxon>
        <taxon>Ascobolus</taxon>
    </lineage>
</organism>
<feature type="region of interest" description="Disordered" evidence="1">
    <location>
        <begin position="72"/>
        <end position="110"/>
    </location>
</feature>
<dbReference type="Proteomes" id="UP000275078">
    <property type="component" value="Unassembled WGS sequence"/>
</dbReference>
<gene>
    <name evidence="2" type="ORF">BJ508DRAFT_64061</name>
</gene>